<organism evidence="1">
    <name type="scientific">Spodoptera frugiperda</name>
    <name type="common">Fall armyworm</name>
    <dbReference type="NCBI Taxonomy" id="7108"/>
    <lineage>
        <taxon>Eukaryota</taxon>
        <taxon>Metazoa</taxon>
        <taxon>Ecdysozoa</taxon>
        <taxon>Arthropoda</taxon>
        <taxon>Hexapoda</taxon>
        <taxon>Insecta</taxon>
        <taxon>Pterygota</taxon>
        <taxon>Neoptera</taxon>
        <taxon>Endopterygota</taxon>
        <taxon>Lepidoptera</taxon>
        <taxon>Glossata</taxon>
        <taxon>Ditrysia</taxon>
        <taxon>Noctuoidea</taxon>
        <taxon>Noctuidae</taxon>
        <taxon>Amphipyrinae</taxon>
        <taxon>Spodoptera</taxon>
    </lineage>
</organism>
<evidence type="ECO:0000313" key="1">
    <source>
        <dbReference type="EMBL" id="SOQ40917.1"/>
    </source>
</evidence>
<accession>A0A2H1VJB1</accession>
<gene>
    <name evidence="1" type="ORF">SFRICE_017615</name>
</gene>
<sequence>MEKCVIWMCSVLLIHCILELHIFVAQLHRLGKGVIGPPVTSLTQRKRCFTSVLCEALVSLRSSRPIRAEGWLSHNSNFDFDFDICSVHADLILVVASATAEQGVSGSIPGSGKVLLGFFRIFENFPVVARSLELCPGYGNRLTPYYMGLITKMVKKGAMGAKLESPVAARQAPSRVPRNAAHEYEPLA</sequence>
<dbReference type="EMBL" id="ODYU01002882">
    <property type="protein sequence ID" value="SOQ40917.1"/>
    <property type="molecule type" value="Genomic_DNA"/>
</dbReference>
<reference evidence="1" key="1">
    <citation type="submission" date="2016-07" db="EMBL/GenBank/DDBJ databases">
        <authorList>
            <person name="Bretaudeau A."/>
        </authorList>
    </citation>
    <scope>NUCLEOTIDE SEQUENCE</scope>
    <source>
        <strain evidence="1">Rice</strain>
        <tissue evidence="1">Whole body</tissue>
    </source>
</reference>
<protein>
    <submittedName>
        <fullName evidence="1">SFRICE_017615</fullName>
    </submittedName>
</protein>
<dbReference type="AlphaFoldDB" id="A0A2H1VJB1"/>
<proteinExistence type="predicted"/>
<name>A0A2H1VJB1_SPOFR</name>